<feature type="transmembrane region" description="Helical" evidence="1">
    <location>
        <begin position="254"/>
        <end position="275"/>
    </location>
</feature>
<proteinExistence type="predicted"/>
<keyword evidence="4" id="KW-1185">Reference proteome</keyword>
<feature type="transmembrane region" description="Helical" evidence="1">
    <location>
        <begin position="31"/>
        <end position="49"/>
    </location>
</feature>
<keyword evidence="1" id="KW-0812">Transmembrane</keyword>
<protein>
    <submittedName>
        <fullName evidence="3">Membrane protein</fullName>
    </submittedName>
</protein>
<dbReference type="Proteomes" id="UP000377595">
    <property type="component" value="Unassembled WGS sequence"/>
</dbReference>
<organism evidence="3 4">
    <name type="scientific">Acrocarpospora pleiomorpha</name>
    <dbReference type="NCBI Taxonomy" id="90975"/>
    <lineage>
        <taxon>Bacteria</taxon>
        <taxon>Bacillati</taxon>
        <taxon>Actinomycetota</taxon>
        <taxon>Actinomycetes</taxon>
        <taxon>Streptosporangiales</taxon>
        <taxon>Streptosporangiaceae</taxon>
        <taxon>Acrocarpospora</taxon>
    </lineage>
</organism>
<reference evidence="3 4" key="1">
    <citation type="submission" date="2019-10" db="EMBL/GenBank/DDBJ databases">
        <title>Whole genome shotgun sequence of Acrocarpospora pleiomorpha NBRC 16267.</title>
        <authorList>
            <person name="Ichikawa N."/>
            <person name="Kimura A."/>
            <person name="Kitahashi Y."/>
            <person name="Komaki H."/>
            <person name="Oguchi A."/>
        </authorList>
    </citation>
    <scope>NUCLEOTIDE SEQUENCE [LARGE SCALE GENOMIC DNA]</scope>
    <source>
        <strain evidence="3 4">NBRC 16267</strain>
    </source>
</reference>
<gene>
    <name evidence="3" type="ORF">Aple_071910</name>
</gene>
<feature type="transmembrane region" description="Helical" evidence="1">
    <location>
        <begin position="82"/>
        <end position="98"/>
    </location>
</feature>
<feature type="transmembrane region" description="Helical" evidence="1">
    <location>
        <begin position="223"/>
        <end position="242"/>
    </location>
</feature>
<evidence type="ECO:0000256" key="1">
    <source>
        <dbReference type="SAM" id="Phobius"/>
    </source>
</evidence>
<evidence type="ECO:0000313" key="3">
    <source>
        <dbReference type="EMBL" id="GES24292.1"/>
    </source>
</evidence>
<feature type="transmembrane region" description="Helical" evidence="1">
    <location>
        <begin position="133"/>
        <end position="150"/>
    </location>
</feature>
<feature type="domain" description="DUF418" evidence="2">
    <location>
        <begin position="251"/>
        <end position="399"/>
    </location>
</feature>
<evidence type="ECO:0000259" key="2">
    <source>
        <dbReference type="Pfam" id="PF04235"/>
    </source>
</evidence>
<feature type="transmembrane region" description="Helical" evidence="1">
    <location>
        <begin position="157"/>
        <end position="179"/>
    </location>
</feature>
<sequence>MRIMLVSVTTLPRDPSPSLSPLVRRVVEVDMLRGFALFGILVVNISYMASPYGTFGLPDPDFTRAVDDAARLIGETLFVDKFYVLFAFLFGYSFTFQAERAGASVVRRSLRRYGALFLLGAFHAVVLWRGDILTVYAVLGLVLLAARRARPRTAVKAAVIVLAVLVVFYALLAGFSFWAESVGRNTSINVFDDPSQMIAAYRGGPLDVIGENLALLPGMLSGIWFMQAGSAMAMFLLGFAAGQTRLLEDVPRRWLVQAQWLGFTAGLAGSLAVGLTHLVDHSGSGALLALDLAVTTATAPLLAAAYAATLLRLNTARPGIGRALAPAGRLSASNYLGQSALMALLFTGYGLALFAKVSPPLLLGIAAAVFAGQLLLSAWWTRSHRYGPAEWWLRTLTYGR</sequence>
<accession>A0A5M3XTF4</accession>
<feature type="transmembrane region" description="Helical" evidence="1">
    <location>
        <begin position="110"/>
        <end position="127"/>
    </location>
</feature>
<dbReference type="InterPro" id="IPR007349">
    <property type="entry name" value="DUF418"/>
</dbReference>
<feature type="transmembrane region" description="Helical" evidence="1">
    <location>
        <begin position="332"/>
        <end position="355"/>
    </location>
</feature>
<dbReference type="EMBL" id="BLAF01000050">
    <property type="protein sequence ID" value="GES24292.1"/>
    <property type="molecule type" value="Genomic_DNA"/>
</dbReference>
<comment type="caution">
    <text evidence="3">The sequence shown here is derived from an EMBL/GenBank/DDBJ whole genome shotgun (WGS) entry which is preliminary data.</text>
</comment>
<keyword evidence="1" id="KW-1133">Transmembrane helix</keyword>
<feature type="transmembrane region" description="Helical" evidence="1">
    <location>
        <begin position="361"/>
        <end position="380"/>
    </location>
</feature>
<name>A0A5M3XTF4_9ACTN</name>
<dbReference type="Pfam" id="PF04235">
    <property type="entry name" value="DUF418"/>
    <property type="match status" value="1"/>
</dbReference>
<dbReference type="InterPro" id="IPR052529">
    <property type="entry name" value="Bact_Transport_Assoc"/>
</dbReference>
<evidence type="ECO:0000313" key="4">
    <source>
        <dbReference type="Proteomes" id="UP000377595"/>
    </source>
</evidence>
<dbReference type="AlphaFoldDB" id="A0A5M3XTF4"/>
<keyword evidence="1" id="KW-0472">Membrane</keyword>
<feature type="transmembrane region" description="Helical" evidence="1">
    <location>
        <begin position="287"/>
        <end position="311"/>
    </location>
</feature>
<dbReference type="PANTHER" id="PTHR30590">
    <property type="entry name" value="INNER MEMBRANE PROTEIN"/>
    <property type="match status" value="1"/>
</dbReference>
<dbReference type="PANTHER" id="PTHR30590:SF2">
    <property type="entry name" value="INNER MEMBRANE PROTEIN"/>
    <property type="match status" value="1"/>
</dbReference>